<dbReference type="Gene3D" id="3.40.710.10">
    <property type="entry name" value="DD-peptidase/beta-lactamase superfamily"/>
    <property type="match status" value="1"/>
</dbReference>
<evidence type="ECO:0000313" key="3">
    <source>
        <dbReference type="Proteomes" id="UP000003684"/>
    </source>
</evidence>
<dbReference type="Pfam" id="PF00144">
    <property type="entry name" value="Beta-lactamase"/>
    <property type="match status" value="1"/>
</dbReference>
<dbReference type="SUPFAM" id="SSF56601">
    <property type="entry name" value="beta-lactamase/transpeptidase-like"/>
    <property type="match status" value="1"/>
</dbReference>
<dbReference type="EMBL" id="ADFT01000001">
    <property type="protein sequence ID" value="EFB63713.1"/>
    <property type="molecule type" value="Genomic_DNA"/>
</dbReference>
<dbReference type="InterPro" id="IPR001466">
    <property type="entry name" value="Beta-lactam-related"/>
</dbReference>
<dbReference type="PANTHER" id="PTHR46825:SF8">
    <property type="entry name" value="BETA-LACTAMASE-RELATED"/>
    <property type="match status" value="1"/>
</dbReference>
<evidence type="ECO:0000313" key="2">
    <source>
        <dbReference type="EMBL" id="EFB63713.1"/>
    </source>
</evidence>
<comment type="caution">
    <text evidence="2">The sequence shown here is derived from an EMBL/GenBank/DDBJ whole genome shotgun (WGS) entry which is preliminary data.</text>
</comment>
<protein>
    <recommendedName>
        <fullName evidence="1">Beta-lactamase-related domain-containing protein</fullName>
    </recommendedName>
</protein>
<accession>D1YFM3</accession>
<reference evidence="2 3" key="1">
    <citation type="submission" date="2009-12" db="EMBL/GenBank/DDBJ databases">
        <title>Genome Sequence of Lactobacillus gasseri 224-1.</title>
        <authorList>
            <person name="Durkin A.S."/>
            <person name="Madupu R."/>
            <person name="Torralba M."/>
            <person name="Methe B."/>
            <person name="Sutton G."/>
            <person name="Strausberg R.L."/>
            <person name="Nelson K.E."/>
        </authorList>
    </citation>
    <scope>NUCLEOTIDE SEQUENCE [LARGE SCALE GENOMIC DNA]</scope>
    <source>
        <strain evidence="2 3">224-1</strain>
    </source>
</reference>
<evidence type="ECO:0000259" key="1">
    <source>
        <dbReference type="Pfam" id="PF00144"/>
    </source>
</evidence>
<dbReference type="InterPro" id="IPR012338">
    <property type="entry name" value="Beta-lactam/transpept-like"/>
</dbReference>
<dbReference type="Proteomes" id="UP000003684">
    <property type="component" value="Unassembled WGS sequence"/>
</dbReference>
<sequence>MQQNTVNKIVKVINQSIQKNDIYGASYSLIGKNENLKTYVGYQGNENDHIPLSSGMMYDLASVSKVIGTTTRIFQLIANNQLSLDSKVGEYLSDVSYPKIKIKNLLLHESGLQSDFDNVHSMSKVELIKKLNVLHLYTPLAVELYIPI</sequence>
<dbReference type="InterPro" id="IPR050491">
    <property type="entry name" value="AmpC-like"/>
</dbReference>
<proteinExistence type="predicted"/>
<dbReference type="PANTHER" id="PTHR46825">
    <property type="entry name" value="D-ALANYL-D-ALANINE-CARBOXYPEPTIDASE/ENDOPEPTIDASE AMPH"/>
    <property type="match status" value="1"/>
</dbReference>
<gene>
    <name evidence="2" type="ORF">HMPREF9209_1539</name>
</gene>
<dbReference type="AlphaFoldDB" id="D1YFM3"/>
<feature type="domain" description="Beta-lactamase-related" evidence="1">
    <location>
        <begin position="12"/>
        <end position="120"/>
    </location>
</feature>
<name>D1YFM3_LACGS</name>
<organism evidence="2 3">
    <name type="scientific">Lactobacillus gasseri 224-1</name>
    <dbReference type="NCBI Taxonomy" id="679196"/>
    <lineage>
        <taxon>Bacteria</taxon>
        <taxon>Bacillati</taxon>
        <taxon>Bacillota</taxon>
        <taxon>Bacilli</taxon>
        <taxon>Lactobacillales</taxon>
        <taxon>Lactobacillaceae</taxon>
        <taxon>Lactobacillus</taxon>
    </lineage>
</organism>